<dbReference type="GO" id="GO:0004190">
    <property type="term" value="F:aspartic-type endopeptidase activity"/>
    <property type="evidence" value="ECO:0007669"/>
    <property type="project" value="InterPro"/>
</dbReference>
<protein>
    <recommendedName>
        <fullName evidence="3">Peptidase A1 domain-containing protein</fullName>
    </recommendedName>
</protein>
<dbReference type="InterPro" id="IPR021109">
    <property type="entry name" value="Peptidase_aspartic_dom_sf"/>
</dbReference>
<evidence type="ECO:0000259" key="3">
    <source>
        <dbReference type="PROSITE" id="PS51767"/>
    </source>
</evidence>
<dbReference type="InterPro" id="IPR034164">
    <property type="entry name" value="Pepsin-like_dom"/>
</dbReference>
<evidence type="ECO:0000313" key="4">
    <source>
        <dbReference type="EMBL" id="KDR84360.1"/>
    </source>
</evidence>
<comment type="similarity">
    <text evidence="1">Belongs to the peptidase A1 family.</text>
</comment>
<sequence length="399" mass="41553">MFLSSLSPYASLLALVASVHASIMIESIDGSFVPLSFVARADGGGGLAVRLKNNNDMSYLATVLMGTPPQQIQMAASLSQDHISVASPPQGVNDKTFYNPSASSSYLPSNTTASLNTISGGTVQGHFAGEIFVLTDPAVTNDLYPLDARAILGYGISAPPDSPPGTSLIGSFLPANFTKAVCGIELNHLQDPFPDGILTMGAVDPSAFTGDFTNVNVPQNSTTSWSIPFDQLSYLANGLMQNVSGSVASIDIYHSGIQLTSDLARQIYSQIQGSQAVSDTVWSLPCTSKFPITLTFGGKAFAINEPDTIVKQTDGTCHGVVTGGAQAISQIGAPFLRNVYTQFGADKASDGSVTFSVGFAAKNVRKSSPIASAGAPKIIRRHLAVLLMLPVASVVATVL</sequence>
<dbReference type="PROSITE" id="PS51767">
    <property type="entry name" value="PEPTIDASE_A1"/>
    <property type="match status" value="1"/>
</dbReference>
<dbReference type="PANTHER" id="PTHR47966:SF51">
    <property type="entry name" value="BETA-SITE APP-CLEAVING ENZYME, ISOFORM A-RELATED"/>
    <property type="match status" value="1"/>
</dbReference>
<feature type="chain" id="PRO_5001647037" description="Peptidase A1 domain-containing protein" evidence="2">
    <location>
        <begin position="22"/>
        <end position="399"/>
    </location>
</feature>
<dbReference type="Proteomes" id="UP000027222">
    <property type="component" value="Unassembled WGS sequence"/>
</dbReference>
<evidence type="ECO:0000256" key="2">
    <source>
        <dbReference type="SAM" id="SignalP"/>
    </source>
</evidence>
<feature type="domain" description="Peptidase A1" evidence="3">
    <location>
        <begin position="59"/>
        <end position="356"/>
    </location>
</feature>
<feature type="signal peptide" evidence="2">
    <location>
        <begin position="1"/>
        <end position="21"/>
    </location>
</feature>
<accession>A0A067TMA2</accession>
<name>A0A067TMA2_GALM3</name>
<dbReference type="GO" id="GO:0006508">
    <property type="term" value="P:proteolysis"/>
    <property type="evidence" value="ECO:0007669"/>
    <property type="project" value="InterPro"/>
</dbReference>
<dbReference type="PANTHER" id="PTHR47966">
    <property type="entry name" value="BETA-SITE APP-CLEAVING ENZYME, ISOFORM A-RELATED"/>
    <property type="match status" value="1"/>
</dbReference>
<dbReference type="EMBL" id="KL142368">
    <property type="protein sequence ID" value="KDR84360.1"/>
    <property type="molecule type" value="Genomic_DNA"/>
</dbReference>
<evidence type="ECO:0000256" key="1">
    <source>
        <dbReference type="ARBA" id="ARBA00007447"/>
    </source>
</evidence>
<dbReference type="OrthoDB" id="2957025at2759"/>
<dbReference type="Gene3D" id="2.40.70.10">
    <property type="entry name" value="Acid Proteases"/>
    <property type="match status" value="2"/>
</dbReference>
<dbReference type="CDD" id="cd05471">
    <property type="entry name" value="pepsin_like"/>
    <property type="match status" value="1"/>
</dbReference>
<keyword evidence="5" id="KW-1185">Reference proteome</keyword>
<organism evidence="4 5">
    <name type="scientific">Galerina marginata (strain CBS 339.88)</name>
    <dbReference type="NCBI Taxonomy" id="685588"/>
    <lineage>
        <taxon>Eukaryota</taxon>
        <taxon>Fungi</taxon>
        <taxon>Dikarya</taxon>
        <taxon>Basidiomycota</taxon>
        <taxon>Agaricomycotina</taxon>
        <taxon>Agaricomycetes</taxon>
        <taxon>Agaricomycetidae</taxon>
        <taxon>Agaricales</taxon>
        <taxon>Agaricineae</taxon>
        <taxon>Strophariaceae</taxon>
        <taxon>Galerina</taxon>
    </lineage>
</organism>
<dbReference type="InterPro" id="IPR001461">
    <property type="entry name" value="Aspartic_peptidase_A1"/>
</dbReference>
<dbReference type="Pfam" id="PF00026">
    <property type="entry name" value="Asp"/>
    <property type="match status" value="1"/>
</dbReference>
<dbReference type="InterPro" id="IPR033121">
    <property type="entry name" value="PEPTIDASE_A1"/>
</dbReference>
<dbReference type="SUPFAM" id="SSF50630">
    <property type="entry name" value="Acid proteases"/>
    <property type="match status" value="1"/>
</dbReference>
<dbReference type="AlphaFoldDB" id="A0A067TMA2"/>
<gene>
    <name evidence="4" type="ORF">GALMADRAFT_151288</name>
</gene>
<reference evidence="5" key="1">
    <citation type="journal article" date="2014" name="Proc. Natl. Acad. Sci. U.S.A.">
        <title>Extensive sampling of basidiomycete genomes demonstrates inadequacy of the white-rot/brown-rot paradigm for wood decay fungi.</title>
        <authorList>
            <person name="Riley R."/>
            <person name="Salamov A.A."/>
            <person name="Brown D.W."/>
            <person name="Nagy L.G."/>
            <person name="Floudas D."/>
            <person name="Held B.W."/>
            <person name="Levasseur A."/>
            <person name="Lombard V."/>
            <person name="Morin E."/>
            <person name="Otillar R."/>
            <person name="Lindquist E.A."/>
            <person name="Sun H."/>
            <person name="LaButti K.M."/>
            <person name="Schmutz J."/>
            <person name="Jabbour D."/>
            <person name="Luo H."/>
            <person name="Baker S.E."/>
            <person name="Pisabarro A.G."/>
            <person name="Walton J.D."/>
            <person name="Blanchette R.A."/>
            <person name="Henrissat B."/>
            <person name="Martin F."/>
            <person name="Cullen D."/>
            <person name="Hibbett D.S."/>
            <person name="Grigoriev I.V."/>
        </authorList>
    </citation>
    <scope>NUCLEOTIDE SEQUENCE [LARGE SCALE GENOMIC DNA]</scope>
    <source>
        <strain evidence="5">CBS 339.88</strain>
    </source>
</reference>
<proteinExistence type="inferred from homology"/>
<dbReference type="HOGENOM" id="CLU_690873_0_0_1"/>
<evidence type="ECO:0000313" key="5">
    <source>
        <dbReference type="Proteomes" id="UP000027222"/>
    </source>
</evidence>
<keyword evidence="2" id="KW-0732">Signal</keyword>